<evidence type="ECO:0000256" key="8">
    <source>
        <dbReference type="ARBA" id="ARBA00022643"/>
    </source>
</evidence>
<dbReference type="InterPro" id="IPR011576">
    <property type="entry name" value="Pyridox_Oxase_N"/>
</dbReference>
<accession>A0A7R8WYA8</accession>
<dbReference type="InterPro" id="IPR012349">
    <property type="entry name" value="Split_barrel_FMN-bd"/>
</dbReference>
<organism evidence="11">
    <name type="scientific">Cyprideis torosa</name>
    <dbReference type="NCBI Taxonomy" id="163714"/>
    <lineage>
        <taxon>Eukaryota</taxon>
        <taxon>Metazoa</taxon>
        <taxon>Ecdysozoa</taxon>
        <taxon>Arthropoda</taxon>
        <taxon>Crustacea</taxon>
        <taxon>Oligostraca</taxon>
        <taxon>Ostracoda</taxon>
        <taxon>Podocopa</taxon>
        <taxon>Podocopida</taxon>
        <taxon>Cytherocopina</taxon>
        <taxon>Cytheroidea</taxon>
        <taxon>Cytherideidae</taxon>
        <taxon>Cyprideis</taxon>
    </lineage>
</organism>
<dbReference type="Pfam" id="PF01243">
    <property type="entry name" value="PNPOx_N"/>
    <property type="match status" value="1"/>
</dbReference>
<dbReference type="EMBL" id="OB689362">
    <property type="protein sequence ID" value="CAD7237563.1"/>
    <property type="molecule type" value="Genomic_DNA"/>
</dbReference>
<comment type="function">
    <text evidence="2">Catalyzes the oxidation of either pyridoxine 5'-phosphate (PNP) or pyridoxamine 5'-phosphate (PMP) into pyridoxal 5'-phosphate (PLP).</text>
</comment>
<dbReference type="SUPFAM" id="SSF50475">
    <property type="entry name" value="FMN-binding split barrel"/>
    <property type="match status" value="1"/>
</dbReference>
<dbReference type="PIRSF" id="PIRSF000190">
    <property type="entry name" value="Pyd_amn-ph_oxd"/>
    <property type="match status" value="1"/>
</dbReference>
<proteinExistence type="inferred from homology"/>
<feature type="domain" description="Pyridoxamine 5'-phosphate oxidase N-terminal" evidence="10">
    <location>
        <begin position="23"/>
        <end position="136"/>
    </location>
</feature>
<dbReference type="Gene3D" id="2.30.110.10">
    <property type="entry name" value="Electron Transport, Fmn-binding Protein, Chain A"/>
    <property type="match status" value="1"/>
</dbReference>
<evidence type="ECO:0000313" key="11">
    <source>
        <dbReference type="EMBL" id="CAD7237563.1"/>
    </source>
</evidence>
<evidence type="ECO:0000256" key="5">
    <source>
        <dbReference type="ARBA" id="ARBA00007301"/>
    </source>
</evidence>
<evidence type="ECO:0000256" key="9">
    <source>
        <dbReference type="ARBA" id="ARBA00023002"/>
    </source>
</evidence>
<evidence type="ECO:0000256" key="4">
    <source>
        <dbReference type="ARBA" id="ARBA00005037"/>
    </source>
</evidence>
<gene>
    <name evidence="11" type="ORF">CTOB1V02_LOCUS15378</name>
</gene>
<feature type="non-terminal residue" evidence="11">
    <location>
        <position position="166"/>
    </location>
</feature>
<comment type="similarity">
    <text evidence="5">Belongs to the pyridoxamine 5'-phosphate oxidase family.</text>
</comment>
<keyword evidence="7" id="KW-0285">Flavoprotein</keyword>
<comment type="pathway">
    <text evidence="3">Cofactor metabolism; pyridoxal 5'-phosphate salvage; pyridoxal 5'-phosphate from pyridoxamine 5'-phosphate: step 1/1.</text>
</comment>
<name>A0A7R8WYA8_9CRUS</name>
<dbReference type="PANTHER" id="PTHR10851:SF0">
    <property type="entry name" value="PYRIDOXINE-5'-PHOSPHATE OXIDASE"/>
    <property type="match status" value="1"/>
</dbReference>
<dbReference type="OrthoDB" id="303614at2759"/>
<keyword evidence="9" id="KW-0560">Oxidoreductase</keyword>
<dbReference type="AlphaFoldDB" id="A0A7R8WYA8"/>
<dbReference type="GO" id="GO:0004733">
    <property type="term" value="F:pyridoxamine phosphate oxidase activity"/>
    <property type="evidence" value="ECO:0007669"/>
    <property type="project" value="UniProtKB-EC"/>
</dbReference>
<dbReference type="GO" id="GO:0010181">
    <property type="term" value="F:FMN binding"/>
    <property type="evidence" value="ECO:0007669"/>
    <property type="project" value="InterPro"/>
</dbReference>
<comment type="pathway">
    <text evidence="4">Cofactor metabolism; pyridoxal 5'-phosphate salvage; pyridoxal 5'-phosphate from pyridoxine 5'-phosphate: step 1/1.</text>
</comment>
<evidence type="ECO:0000256" key="3">
    <source>
        <dbReference type="ARBA" id="ARBA00004738"/>
    </source>
</evidence>
<keyword evidence="8" id="KW-0288">FMN</keyword>
<reference evidence="11" key="1">
    <citation type="submission" date="2020-11" db="EMBL/GenBank/DDBJ databases">
        <authorList>
            <person name="Tran Van P."/>
        </authorList>
    </citation>
    <scope>NUCLEOTIDE SEQUENCE</scope>
</reference>
<evidence type="ECO:0000256" key="6">
    <source>
        <dbReference type="ARBA" id="ARBA00012801"/>
    </source>
</evidence>
<dbReference type="NCBIfam" id="NF004231">
    <property type="entry name" value="PRK05679.1"/>
    <property type="match status" value="1"/>
</dbReference>
<evidence type="ECO:0000259" key="10">
    <source>
        <dbReference type="Pfam" id="PF01243"/>
    </source>
</evidence>
<dbReference type="UniPathway" id="UPA01068">
    <property type="reaction ID" value="UER00304"/>
</dbReference>
<comment type="cofactor">
    <cofactor evidence="1">
        <name>FMN</name>
        <dbReference type="ChEBI" id="CHEBI:58210"/>
    </cofactor>
</comment>
<dbReference type="PANTHER" id="PTHR10851">
    <property type="entry name" value="PYRIDOXINE-5-PHOSPHATE OXIDASE"/>
    <property type="match status" value="1"/>
</dbReference>
<evidence type="ECO:0000256" key="2">
    <source>
        <dbReference type="ARBA" id="ARBA00003691"/>
    </source>
</evidence>
<dbReference type="GO" id="GO:0008615">
    <property type="term" value="P:pyridoxine biosynthetic process"/>
    <property type="evidence" value="ECO:0007669"/>
    <property type="project" value="InterPro"/>
</dbReference>
<dbReference type="EC" id="1.4.3.5" evidence="6"/>
<evidence type="ECO:0000256" key="7">
    <source>
        <dbReference type="ARBA" id="ARBA00022630"/>
    </source>
</evidence>
<evidence type="ECO:0000256" key="1">
    <source>
        <dbReference type="ARBA" id="ARBA00001917"/>
    </source>
</evidence>
<protein>
    <recommendedName>
        <fullName evidence="6">pyridoxal 5'-phosphate synthase</fullName>
        <ecNumber evidence="6">1.4.3.5</ecNumber>
    </recommendedName>
</protein>
<dbReference type="NCBIfam" id="TIGR00558">
    <property type="entry name" value="pdxH"/>
    <property type="match status" value="1"/>
</dbReference>
<dbReference type="InterPro" id="IPR000659">
    <property type="entry name" value="Pyridox_Oxase"/>
</dbReference>
<sequence length="166" mass="19337">MNPFDLFMDWYHKAEEQADEDFEPNAMTLSTANLEGEVSARVVLLKYVSIEGFDFYSKSNSQKGQEMKQNPLVSLSFFWPKLQQQVLVKGRVKELDARTNGEYFKQRPYESRLAALASDQSMPLESKAILIDQWEKLKATYPEEVPVPKHWQGYRVAPKSYEFWQG</sequence>